<gene>
    <name evidence="2" type="ORF">POM88_049411</name>
</gene>
<dbReference type="Gene3D" id="3.80.10.10">
    <property type="entry name" value="Ribonuclease Inhibitor"/>
    <property type="match status" value="1"/>
</dbReference>
<reference evidence="2" key="1">
    <citation type="submission" date="2023-02" db="EMBL/GenBank/DDBJ databases">
        <title>Genome of toxic invasive species Heracleum sosnowskyi carries increased number of genes despite the absence of recent whole-genome duplications.</title>
        <authorList>
            <person name="Schelkunov M."/>
            <person name="Shtratnikova V."/>
            <person name="Makarenko M."/>
            <person name="Klepikova A."/>
            <person name="Omelchenko D."/>
            <person name="Novikova G."/>
            <person name="Obukhova E."/>
            <person name="Bogdanov V."/>
            <person name="Penin A."/>
            <person name="Logacheva M."/>
        </authorList>
    </citation>
    <scope>NUCLEOTIDE SEQUENCE</scope>
    <source>
        <strain evidence="2">Hsosn_3</strain>
        <tissue evidence="2">Leaf</tissue>
    </source>
</reference>
<dbReference type="AlphaFoldDB" id="A0AAD8GY51"/>
<organism evidence="2 3">
    <name type="scientific">Heracleum sosnowskyi</name>
    <dbReference type="NCBI Taxonomy" id="360622"/>
    <lineage>
        <taxon>Eukaryota</taxon>
        <taxon>Viridiplantae</taxon>
        <taxon>Streptophyta</taxon>
        <taxon>Embryophyta</taxon>
        <taxon>Tracheophyta</taxon>
        <taxon>Spermatophyta</taxon>
        <taxon>Magnoliopsida</taxon>
        <taxon>eudicotyledons</taxon>
        <taxon>Gunneridae</taxon>
        <taxon>Pentapetalae</taxon>
        <taxon>asterids</taxon>
        <taxon>campanulids</taxon>
        <taxon>Apiales</taxon>
        <taxon>Apiaceae</taxon>
        <taxon>Apioideae</taxon>
        <taxon>apioid superclade</taxon>
        <taxon>Tordylieae</taxon>
        <taxon>Tordyliinae</taxon>
        <taxon>Heracleum</taxon>
    </lineage>
</organism>
<comment type="caution">
    <text evidence="2">The sequence shown here is derived from an EMBL/GenBank/DDBJ whole genome shotgun (WGS) entry which is preliminary data.</text>
</comment>
<accession>A0AAD8GY51</accession>
<proteinExistence type="predicted"/>
<dbReference type="EMBL" id="JAUIZM010000011">
    <property type="protein sequence ID" value="KAK1356155.1"/>
    <property type="molecule type" value="Genomic_DNA"/>
</dbReference>
<name>A0AAD8GY51_9APIA</name>
<dbReference type="PANTHER" id="PTHR47186:SF3">
    <property type="entry name" value="OS09G0267800 PROTEIN"/>
    <property type="match status" value="1"/>
</dbReference>
<dbReference type="PANTHER" id="PTHR47186">
    <property type="entry name" value="LEUCINE-RICH REPEAT-CONTAINING PROTEIN 57"/>
    <property type="match status" value="1"/>
</dbReference>
<feature type="domain" description="R13L1/DRL21-like LRR repeat region" evidence="1">
    <location>
        <begin position="2"/>
        <end position="49"/>
    </location>
</feature>
<dbReference type="Proteomes" id="UP001237642">
    <property type="component" value="Unassembled WGS sequence"/>
</dbReference>
<protein>
    <recommendedName>
        <fullName evidence="1">R13L1/DRL21-like LRR repeat region domain-containing protein</fullName>
    </recommendedName>
</protein>
<evidence type="ECO:0000259" key="1">
    <source>
        <dbReference type="Pfam" id="PF25019"/>
    </source>
</evidence>
<reference evidence="2" key="2">
    <citation type="submission" date="2023-05" db="EMBL/GenBank/DDBJ databases">
        <authorList>
            <person name="Schelkunov M.I."/>
        </authorList>
    </citation>
    <scope>NUCLEOTIDE SEQUENCE</scope>
    <source>
        <strain evidence="2">Hsosn_3</strain>
        <tissue evidence="2">Leaf</tissue>
    </source>
</reference>
<keyword evidence="3" id="KW-1185">Reference proteome</keyword>
<evidence type="ECO:0000313" key="3">
    <source>
        <dbReference type="Proteomes" id="UP001237642"/>
    </source>
</evidence>
<dbReference type="InterPro" id="IPR056789">
    <property type="entry name" value="LRR_R13L1-DRL21"/>
</dbReference>
<sequence>MKCYGGYRCSNWIVSLRHLKKLVILECQSCEQLPALGELPLLEKLHLKSLNSLKCIDHQFFNSDSRLGEEKVAFPKLKKLDIVKMRNLEEWNMTSAGCKGDGGNLKSCQFSVI</sequence>
<evidence type="ECO:0000313" key="2">
    <source>
        <dbReference type="EMBL" id="KAK1356155.1"/>
    </source>
</evidence>
<dbReference type="Pfam" id="PF25019">
    <property type="entry name" value="LRR_R13L1-DRL21"/>
    <property type="match status" value="1"/>
</dbReference>
<dbReference type="InterPro" id="IPR032675">
    <property type="entry name" value="LRR_dom_sf"/>
</dbReference>
<dbReference type="SUPFAM" id="SSF52058">
    <property type="entry name" value="L domain-like"/>
    <property type="match status" value="1"/>
</dbReference>